<evidence type="ECO:0000313" key="3">
    <source>
        <dbReference type="Proteomes" id="UP001365542"/>
    </source>
</evidence>
<name>A0AAV9WVZ0_9PEZI</name>
<proteinExistence type="predicted"/>
<evidence type="ECO:0000259" key="1">
    <source>
        <dbReference type="PROSITE" id="PS50097"/>
    </source>
</evidence>
<sequence>MNSPSPEIILLIGKAKTPFKVIRETLAAESNYFANYCDKLSNEENPTITLPNISDDAFAVIVEWLYLRKYILPKKVDHEQFCGIYKCAVETQMESLKAVMLEKLGERIMKEEDFDNTDDFTVPEAFDLFYMIAGLSTISDWGILRKLVDKILPSWTRADGELIRLATSEENHNLATALVLDCLQETMWANACSDCRWKFQRETTKKCRCCGGSLEYQKREGPP</sequence>
<evidence type="ECO:0000313" key="2">
    <source>
        <dbReference type="EMBL" id="KAK6527619.1"/>
    </source>
</evidence>
<feature type="domain" description="BTB" evidence="1">
    <location>
        <begin position="6"/>
        <end position="74"/>
    </location>
</feature>
<dbReference type="CDD" id="cd18186">
    <property type="entry name" value="BTB_POZ_ZBTB_KLHL-like"/>
    <property type="match status" value="1"/>
</dbReference>
<gene>
    <name evidence="2" type="ORF">TWF694_004603</name>
</gene>
<protein>
    <recommendedName>
        <fullName evidence="1">BTB domain-containing protein</fullName>
    </recommendedName>
</protein>
<dbReference type="Proteomes" id="UP001365542">
    <property type="component" value="Unassembled WGS sequence"/>
</dbReference>
<reference evidence="2 3" key="1">
    <citation type="submission" date="2019-10" db="EMBL/GenBank/DDBJ databases">
        <authorList>
            <person name="Palmer J.M."/>
        </authorList>
    </citation>
    <scope>NUCLEOTIDE SEQUENCE [LARGE SCALE GENOMIC DNA]</scope>
    <source>
        <strain evidence="2 3">TWF694</strain>
    </source>
</reference>
<dbReference type="EMBL" id="JAVHJO010000015">
    <property type="protein sequence ID" value="KAK6527619.1"/>
    <property type="molecule type" value="Genomic_DNA"/>
</dbReference>
<dbReference type="SUPFAM" id="SSF54695">
    <property type="entry name" value="POZ domain"/>
    <property type="match status" value="1"/>
</dbReference>
<dbReference type="InterPro" id="IPR000210">
    <property type="entry name" value="BTB/POZ_dom"/>
</dbReference>
<dbReference type="Pfam" id="PF00651">
    <property type="entry name" value="BTB"/>
    <property type="match status" value="1"/>
</dbReference>
<dbReference type="Gene3D" id="3.30.710.10">
    <property type="entry name" value="Potassium Channel Kv1.1, Chain A"/>
    <property type="match status" value="1"/>
</dbReference>
<organism evidence="2 3">
    <name type="scientific">Orbilia ellipsospora</name>
    <dbReference type="NCBI Taxonomy" id="2528407"/>
    <lineage>
        <taxon>Eukaryota</taxon>
        <taxon>Fungi</taxon>
        <taxon>Dikarya</taxon>
        <taxon>Ascomycota</taxon>
        <taxon>Pezizomycotina</taxon>
        <taxon>Orbiliomycetes</taxon>
        <taxon>Orbiliales</taxon>
        <taxon>Orbiliaceae</taxon>
        <taxon>Orbilia</taxon>
    </lineage>
</organism>
<keyword evidence="3" id="KW-1185">Reference proteome</keyword>
<accession>A0AAV9WVZ0</accession>
<comment type="caution">
    <text evidence="2">The sequence shown here is derived from an EMBL/GenBank/DDBJ whole genome shotgun (WGS) entry which is preliminary data.</text>
</comment>
<dbReference type="InterPro" id="IPR011333">
    <property type="entry name" value="SKP1/BTB/POZ_sf"/>
</dbReference>
<dbReference type="PROSITE" id="PS50097">
    <property type="entry name" value="BTB"/>
    <property type="match status" value="1"/>
</dbReference>
<dbReference type="AlphaFoldDB" id="A0AAV9WVZ0"/>